<organism evidence="2 3">
    <name type="scientific">Petrolisthes cinctipes</name>
    <name type="common">Flat porcelain crab</name>
    <dbReference type="NCBI Taxonomy" id="88211"/>
    <lineage>
        <taxon>Eukaryota</taxon>
        <taxon>Metazoa</taxon>
        <taxon>Ecdysozoa</taxon>
        <taxon>Arthropoda</taxon>
        <taxon>Crustacea</taxon>
        <taxon>Multicrustacea</taxon>
        <taxon>Malacostraca</taxon>
        <taxon>Eumalacostraca</taxon>
        <taxon>Eucarida</taxon>
        <taxon>Decapoda</taxon>
        <taxon>Pleocyemata</taxon>
        <taxon>Anomura</taxon>
        <taxon>Galatheoidea</taxon>
        <taxon>Porcellanidae</taxon>
        <taxon>Petrolisthes</taxon>
    </lineage>
</organism>
<accession>A0AAE1EP91</accession>
<sequence length="52" mass="5669">VCSSYLYPTLCSMVGYWAIIAMVGIAYICCYTGKILVDCLYEDNEEGSTGQG</sequence>
<dbReference type="AlphaFoldDB" id="A0AAE1EP91"/>
<comment type="caution">
    <text evidence="2">The sequence shown here is derived from an EMBL/GenBank/DDBJ whole genome shotgun (WGS) entry which is preliminary data.</text>
</comment>
<keyword evidence="1" id="KW-1133">Transmembrane helix</keyword>
<keyword evidence="1" id="KW-0472">Membrane</keyword>
<feature type="transmembrane region" description="Helical" evidence="1">
    <location>
        <begin position="6"/>
        <end position="28"/>
    </location>
</feature>
<evidence type="ECO:0000313" key="2">
    <source>
        <dbReference type="EMBL" id="KAK3856691.1"/>
    </source>
</evidence>
<dbReference type="EMBL" id="JAWQEG010005813">
    <property type="protein sequence ID" value="KAK3856691.1"/>
    <property type="molecule type" value="Genomic_DNA"/>
</dbReference>
<proteinExistence type="predicted"/>
<feature type="non-terminal residue" evidence="2">
    <location>
        <position position="1"/>
    </location>
</feature>
<dbReference type="Proteomes" id="UP001286313">
    <property type="component" value="Unassembled WGS sequence"/>
</dbReference>
<name>A0AAE1EP91_PETCI</name>
<reference evidence="2" key="1">
    <citation type="submission" date="2023-10" db="EMBL/GenBank/DDBJ databases">
        <title>Genome assemblies of two species of porcelain crab, Petrolisthes cinctipes and Petrolisthes manimaculis (Anomura: Porcellanidae).</title>
        <authorList>
            <person name="Angst P."/>
        </authorList>
    </citation>
    <scope>NUCLEOTIDE SEQUENCE</scope>
    <source>
        <strain evidence="2">PB745_01</strain>
        <tissue evidence="2">Gill</tissue>
    </source>
</reference>
<evidence type="ECO:0000313" key="3">
    <source>
        <dbReference type="Proteomes" id="UP001286313"/>
    </source>
</evidence>
<evidence type="ECO:0000256" key="1">
    <source>
        <dbReference type="SAM" id="Phobius"/>
    </source>
</evidence>
<gene>
    <name evidence="2" type="ORF">Pcinc_036993</name>
</gene>
<keyword evidence="1" id="KW-0812">Transmembrane</keyword>
<keyword evidence="3" id="KW-1185">Reference proteome</keyword>
<protein>
    <submittedName>
        <fullName evidence="2">Uncharacterized protein</fullName>
    </submittedName>
</protein>